<dbReference type="InterPro" id="IPR004846">
    <property type="entry name" value="T2SS/T3SS_dom"/>
</dbReference>
<keyword evidence="6" id="KW-0732">Signal</keyword>
<dbReference type="NCBIfam" id="TIGR02517">
    <property type="entry name" value="type_II_gspD"/>
    <property type="match status" value="1"/>
</dbReference>
<gene>
    <name evidence="15" type="primary">xpsD</name>
    <name evidence="15" type="ORF">CRENPOLYSF1_770064</name>
</gene>
<evidence type="ECO:0000256" key="1">
    <source>
        <dbReference type="ARBA" id="ARBA00004442"/>
    </source>
</evidence>
<name>A0A1R4HHP8_9GAMM</name>
<dbReference type="InterPro" id="IPR038591">
    <property type="entry name" value="NolW-like_sf"/>
</dbReference>
<keyword evidence="3 10" id="KW-0813">Transport</keyword>
<dbReference type="GO" id="GO:0009279">
    <property type="term" value="C:cell outer membrane"/>
    <property type="evidence" value="ECO:0007669"/>
    <property type="project" value="UniProtKB-SubCell"/>
</dbReference>
<comment type="subcellular location">
    <subcellularLocation>
        <location evidence="1 10">Cell outer membrane</location>
    </subcellularLocation>
</comment>
<dbReference type="PANTHER" id="PTHR30332">
    <property type="entry name" value="PROBABLE GENERAL SECRETION PATHWAY PROTEIN D"/>
    <property type="match status" value="1"/>
</dbReference>
<dbReference type="Pfam" id="PF03958">
    <property type="entry name" value="Secretin_N"/>
    <property type="match status" value="2"/>
</dbReference>
<evidence type="ECO:0000256" key="10">
    <source>
        <dbReference type="RuleBase" id="RU004004"/>
    </source>
</evidence>
<dbReference type="AlphaFoldDB" id="A0A1R4HHP8"/>
<feature type="region of interest" description="Disordered" evidence="11">
    <location>
        <begin position="602"/>
        <end position="621"/>
    </location>
</feature>
<dbReference type="PANTHER" id="PTHR30332:SF25">
    <property type="entry name" value="SECRETIN XPSD"/>
    <property type="match status" value="1"/>
</dbReference>
<feature type="region of interest" description="Disordered" evidence="11">
    <location>
        <begin position="361"/>
        <end position="425"/>
    </location>
</feature>
<dbReference type="InterPro" id="IPR013356">
    <property type="entry name" value="T2SS_GspD"/>
</dbReference>
<dbReference type="InterPro" id="IPR005644">
    <property type="entry name" value="NolW-like"/>
</dbReference>
<feature type="domain" description="Type II/III secretion system secretin-like" evidence="12">
    <location>
        <begin position="561"/>
        <end position="729"/>
    </location>
</feature>
<evidence type="ECO:0000256" key="7">
    <source>
        <dbReference type="ARBA" id="ARBA00022927"/>
    </source>
</evidence>
<dbReference type="GO" id="GO:0015627">
    <property type="term" value="C:type II protein secretion system complex"/>
    <property type="evidence" value="ECO:0007669"/>
    <property type="project" value="InterPro"/>
</dbReference>
<feature type="compositionally biased region" description="Low complexity" evidence="11">
    <location>
        <begin position="385"/>
        <end position="425"/>
    </location>
</feature>
<dbReference type="Pfam" id="PF00263">
    <property type="entry name" value="Secretin"/>
    <property type="match status" value="1"/>
</dbReference>
<feature type="domain" description="GspD-like N0" evidence="14">
    <location>
        <begin position="102"/>
        <end position="171"/>
    </location>
</feature>
<dbReference type="Proteomes" id="UP000195667">
    <property type="component" value="Unassembled WGS sequence"/>
</dbReference>
<protein>
    <submittedName>
        <fullName evidence="15">Type II secretion system protein D</fullName>
    </submittedName>
</protein>
<dbReference type="InterPro" id="IPR050810">
    <property type="entry name" value="Bact_Secretion_Sys_Channel"/>
</dbReference>
<comment type="similarity">
    <text evidence="2">Belongs to the bacterial secretin family. GSP D subfamily.</text>
</comment>
<proteinExistence type="inferred from homology"/>
<evidence type="ECO:0000259" key="13">
    <source>
        <dbReference type="Pfam" id="PF03958"/>
    </source>
</evidence>
<sequence>METMNRIFKKSTSASYLVVAALALSGCELLGPKPAHKLPLPALAKEQYKQPVNYQELENKPLTADNLRTKIELYPARTQFSEAPPVAKHSRTMTNGVGTYSLNFDEADLGEVAKVILGDILGQNYVLSPKVAGKVTLQTTQALSKEELLPTLEMVLRMNNAALVKDGKIFHIEPSTEALYTSDVSAGGGTRGGYQTRVISIKNVGVQNVADIIKPLVRDKTILNVDVTRNSMVLSGTPDEMERVMDMVSTFDTDVLRGRSFAVFSLAHVDPEKVIEELNAIFGKKGGKGEDNEFFRFIPIERMNAVLAITHQASYLKDIENWVFRLDKANTASGGGVNVYKVQHVDAVELADQLNSIFGNGGGSSKKEKAGKTAPGQSSGEMTNKDSSSSDSSSDTSSSSSLSSSSSISKKSSKRSGSSSGSSGDVKVANVDNVKIIADEANNSVVVVSTPREYAVMLPIIKQMDIMPLQVLIDATIADVTLTNNLSYGIQWFLNNKTAGPGGTISEDPISGRSVATGGTGSSHLMDLVAGAAINAATGGMGYTFLSNSGDIKMVLAAEADKGNVKVISSPSLMVLNNQEASIGVGDEISLTTGSLSGVTGGGNTNTNGFSNTQNQQRKTGVKLKVKPRVNASGMVILDIEQSVEDVDPKKVTGGGNPTILTREINSSVAVQSGETLVLGGLIRETNSNNKAGIPFLHELPLIGPLFGNTGVAKKRTELVVLITPRVVRTLQDTRVVTDEFRRKLTGMYEDPLAPKKKKEWYTTDQ</sequence>
<evidence type="ECO:0000259" key="12">
    <source>
        <dbReference type="Pfam" id="PF00263"/>
    </source>
</evidence>
<dbReference type="InterPro" id="IPR049371">
    <property type="entry name" value="GspD-like_N0"/>
</dbReference>
<evidence type="ECO:0000256" key="9">
    <source>
        <dbReference type="ARBA" id="ARBA00023237"/>
    </source>
</evidence>
<keyword evidence="5" id="KW-0812">Transmembrane</keyword>
<accession>A0A1R4HHP8</accession>
<dbReference type="PROSITE" id="PS51257">
    <property type="entry name" value="PROKAR_LIPOPROTEIN"/>
    <property type="match status" value="1"/>
</dbReference>
<evidence type="ECO:0000313" key="15">
    <source>
        <dbReference type="EMBL" id="SJM95762.1"/>
    </source>
</evidence>
<reference evidence="16" key="1">
    <citation type="submission" date="2017-02" db="EMBL/GenBank/DDBJ databases">
        <authorList>
            <person name="Daims H."/>
        </authorList>
    </citation>
    <scope>NUCLEOTIDE SEQUENCE [LARGE SCALE GENOMIC DNA]</scope>
</reference>
<dbReference type="Pfam" id="PF21305">
    <property type="entry name" value="type_II_gspD_N0"/>
    <property type="match status" value="1"/>
</dbReference>
<dbReference type="Gene3D" id="3.30.1370.120">
    <property type="match status" value="2"/>
</dbReference>
<evidence type="ECO:0000256" key="3">
    <source>
        <dbReference type="ARBA" id="ARBA00022448"/>
    </source>
</evidence>
<keyword evidence="7" id="KW-0653">Protein transport</keyword>
<dbReference type="EMBL" id="FUKI01000156">
    <property type="protein sequence ID" value="SJM95762.1"/>
    <property type="molecule type" value="Genomic_DNA"/>
</dbReference>
<evidence type="ECO:0000256" key="4">
    <source>
        <dbReference type="ARBA" id="ARBA00022452"/>
    </source>
</evidence>
<keyword evidence="8" id="KW-0472">Membrane</keyword>
<organism evidence="15 16">
    <name type="scientific">Crenothrix polyspora</name>
    <dbReference type="NCBI Taxonomy" id="360316"/>
    <lineage>
        <taxon>Bacteria</taxon>
        <taxon>Pseudomonadati</taxon>
        <taxon>Pseudomonadota</taxon>
        <taxon>Gammaproteobacteria</taxon>
        <taxon>Methylococcales</taxon>
        <taxon>Crenotrichaceae</taxon>
        <taxon>Crenothrix</taxon>
    </lineage>
</organism>
<dbReference type="PRINTS" id="PR00811">
    <property type="entry name" value="BCTERIALGSPD"/>
</dbReference>
<evidence type="ECO:0000256" key="11">
    <source>
        <dbReference type="SAM" id="MobiDB-lite"/>
    </source>
</evidence>
<keyword evidence="4" id="KW-1134">Transmembrane beta strand</keyword>
<feature type="domain" description="NolW-like" evidence="13">
    <location>
        <begin position="338"/>
        <end position="469"/>
    </location>
</feature>
<dbReference type="InterPro" id="IPR001775">
    <property type="entry name" value="GspD/PilQ"/>
</dbReference>
<keyword evidence="9" id="KW-0998">Cell outer membrane</keyword>
<evidence type="ECO:0000256" key="5">
    <source>
        <dbReference type="ARBA" id="ARBA00022692"/>
    </source>
</evidence>
<evidence type="ECO:0000256" key="8">
    <source>
        <dbReference type="ARBA" id="ARBA00023136"/>
    </source>
</evidence>
<evidence type="ECO:0000256" key="6">
    <source>
        <dbReference type="ARBA" id="ARBA00022729"/>
    </source>
</evidence>
<keyword evidence="16" id="KW-1185">Reference proteome</keyword>
<evidence type="ECO:0000313" key="16">
    <source>
        <dbReference type="Proteomes" id="UP000195667"/>
    </source>
</evidence>
<evidence type="ECO:0000256" key="2">
    <source>
        <dbReference type="ARBA" id="ARBA00006980"/>
    </source>
</evidence>
<feature type="domain" description="NolW-like" evidence="13">
    <location>
        <begin position="196"/>
        <end position="254"/>
    </location>
</feature>
<evidence type="ECO:0000259" key="14">
    <source>
        <dbReference type="Pfam" id="PF21305"/>
    </source>
</evidence>
<dbReference type="GO" id="GO:0015628">
    <property type="term" value="P:protein secretion by the type II secretion system"/>
    <property type="evidence" value="ECO:0007669"/>
    <property type="project" value="InterPro"/>
</dbReference>